<dbReference type="InterPro" id="IPR005828">
    <property type="entry name" value="MFS_sugar_transport-like"/>
</dbReference>
<dbReference type="InterPro" id="IPR020846">
    <property type="entry name" value="MFS_dom"/>
</dbReference>
<evidence type="ECO:0000256" key="3">
    <source>
        <dbReference type="ARBA" id="ARBA00022448"/>
    </source>
</evidence>
<feature type="transmembrane region" description="Helical" evidence="10">
    <location>
        <begin position="411"/>
        <end position="434"/>
    </location>
</feature>
<feature type="domain" description="Major facilitator superfamily (MFS) profile" evidence="11">
    <location>
        <begin position="19"/>
        <end position="465"/>
    </location>
</feature>
<evidence type="ECO:0000313" key="13">
    <source>
        <dbReference type="Proteomes" id="UP000600865"/>
    </source>
</evidence>
<feature type="transmembrane region" description="Helical" evidence="10">
    <location>
        <begin position="440"/>
        <end position="461"/>
    </location>
</feature>
<gene>
    <name evidence="12" type="primary">xylE</name>
    <name evidence="12" type="ORF">GCM10011309_10810</name>
</gene>
<dbReference type="EMBL" id="BMYV01000001">
    <property type="protein sequence ID" value="GGX62676.1"/>
    <property type="molecule type" value="Genomic_DNA"/>
</dbReference>
<feature type="transmembrane region" description="Helical" evidence="10">
    <location>
        <begin position="306"/>
        <end position="325"/>
    </location>
</feature>
<keyword evidence="5" id="KW-0762">Sugar transport</keyword>
<feature type="transmembrane region" description="Helical" evidence="10">
    <location>
        <begin position="110"/>
        <end position="131"/>
    </location>
</feature>
<evidence type="ECO:0000256" key="2">
    <source>
        <dbReference type="ARBA" id="ARBA00010992"/>
    </source>
</evidence>
<feature type="transmembrane region" description="Helical" evidence="10">
    <location>
        <begin position="375"/>
        <end position="399"/>
    </location>
</feature>
<dbReference type="PANTHER" id="PTHR48023">
    <property type="entry name" value="D-XYLOSE-PROTON SYMPORTER-LIKE 2"/>
    <property type="match status" value="1"/>
</dbReference>
<dbReference type="AlphaFoldDB" id="A0A918NDN5"/>
<keyword evidence="13" id="KW-1185">Reference proteome</keyword>
<feature type="transmembrane region" description="Helical" evidence="10">
    <location>
        <begin position="337"/>
        <end position="355"/>
    </location>
</feature>
<comment type="subcellular location">
    <subcellularLocation>
        <location evidence="1">Cell membrane</location>
        <topology evidence="1">Multi-pass membrane protein</topology>
    </subcellularLocation>
</comment>
<evidence type="ECO:0000256" key="9">
    <source>
        <dbReference type="RuleBase" id="RU003346"/>
    </source>
</evidence>
<dbReference type="PANTHER" id="PTHR48023:SF4">
    <property type="entry name" value="D-XYLOSE-PROTON SYMPORTER-LIKE 2"/>
    <property type="match status" value="1"/>
</dbReference>
<feature type="transmembrane region" description="Helical" evidence="10">
    <location>
        <begin position="269"/>
        <end position="294"/>
    </location>
</feature>
<dbReference type="SUPFAM" id="SSF103473">
    <property type="entry name" value="MFS general substrate transporter"/>
    <property type="match status" value="1"/>
</dbReference>
<comment type="caution">
    <text evidence="12">The sequence shown here is derived from an EMBL/GenBank/DDBJ whole genome shotgun (WGS) entry which is preliminary data.</text>
</comment>
<dbReference type="Proteomes" id="UP000600865">
    <property type="component" value="Unassembled WGS sequence"/>
</dbReference>
<sequence>MAEITAEQSKANSSFILLITIVATLGGFLFGYDSGVINGTVDGLQQAFNSDSVGTGFSVSSMLLGSAVGAFFAGWLADKFGRRNMLMVAAVLFIISAWGSGIAGSPAAFVFYRIIGGLAVGAASVMAPAYISEIAPAETRGRLTSIQQVAIIFGLFLSFLSNYFLAKLAGGSTEIFWGGHETWRWMFWIELIPAFLFLGLLFLIPKSPRFSMFKDDEAGAKKTLLRLFGDPKASQKVEEIRQSLVQDHKPRLSDTLATAKDKGFVFRTIVWVGIGLAAFQQLVGINVVFYYGAVLWQAVGFTESDALLINVLSGGLSIAAVLVTLMTIDRIGRKPFLVWGSTGMAITLAVVAFAFSRGTLDAEGTLQLPGNMGLVALIAANAYVVCFNMSWGPVMWVMLGEMFPNQIRGSGLAIAGLAQWLTNFAITFTFPIFLAGIGLAAAYSIYAVFALISVFFVLWLVKETKGKELEDMVG</sequence>
<dbReference type="RefSeq" id="WP_189582373.1">
    <property type="nucleotide sequence ID" value="NZ_BMYV01000001.1"/>
</dbReference>
<feature type="transmembrane region" description="Helical" evidence="10">
    <location>
        <begin position="143"/>
        <end position="165"/>
    </location>
</feature>
<accession>A0A918NDN5</accession>
<feature type="transmembrane region" description="Helical" evidence="10">
    <location>
        <begin position="85"/>
        <end position="104"/>
    </location>
</feature>
<dbReference type="PRINTS" id="PR00171">
    <property type="entry name" value="SUGRTRNSPORT"/>
</dbReference>
<dbReference type="GO" id="GO:0022857">
    <property type="term" value="F:transmembrane transporter activity"/>
    <property type="evidence" value="ECO:0007669"/>
    <property type="project" value="InterPro"/>
</dbReference>
<dbReference type="InterPro" id="IPR036259">
    <property type="entry name" value="MFS_trans_sf"/>
</dbReference>
<dbReference type="InterPro" id="IPR005829">
    <property type="entry name" value="Sugar_transporter_CS"/>
</dbReference>
<evidence type="ECO:0000256" key="10">
    <source>
        <dbReference type="SAM" id="Phobius"/>
    </source>
</evidence>
<dbReference type="InterPro" id="IPR003663">
    <property type="entry name" value="Sugar/inositol_transpt"/>
</dbReference>
<protein>
    <submittedName>
        <fullName evidence="12">MFS transporter</fullName>
    </submittedName>
</protein>
<organism evidence="12 13">
    <name type="scientific">Litorimonas cladophorae</name>
    <dbReference type="NCBI Taxonomy" id="1220491"/>
    <lineage>
        <taxon>Bacteria</taxon>
        <taxon>Pseudomonadati</taxon>
        <taxon>Pseudomonadota</taxon>
        <taxon>Alphaproteobacteria</taxon>
        <taxon>Maricaulales</taxon>
        <taxon>Robiginitomaculaceae</taxon>
    </lineage>
</organism>
<evidence type="ECO:0000313" key="12">
    <source>
        <dbReference type="EMBL" id="GGX62676.1"/>
    </source>
</evidence>
<comment type="similarity">
    <text evidence="2 9">Belongs to the major facilitator superfamily. Sugar transporter (TC 2.A.1.1) family.</text>
</comment>
<evidence type="ECO:0000256" key="6">
    <source>
        <dbReference type="ARBA" id="ARBA00022692"/>
    </source>
</evidence>
<dbReference type="Gene3D" id="1.20.1250.20">
    <property type="entry name" value="MFS general substrate transporter like domains"/>
    <property type="match status" value="2"/>
</dbReference>
<dbReference type="PROSITE" id="PS50850">
    <property type="entry name" value="MFS"/>
    <property type="match status" value="1"/>
</dbReference>
<keyword evidence="7 10" id="KW-1133">Transmembrane helix</keyword>
<evidence type="ECO:0000256" key="5">
    <source>
        <dbReference type="ARBA" id="ARBA00022597"/>
    </source>
</evidence>
<dbReference type="CDD" id="cd17359">
    <property type="entry name" value="MFS_XylE_like"/>
    <property type="match status" value="1"/>
</dbReference>
<keyword evidence="8 10" id="KW-0472">Membrane</keyword>
<dbReference type="PROSITE" id="PS00217">
    <property type="entry name" value="SUGAR_TRANSPORT_2"/>
    <property type="match status" value="1"/>
</dbReference>
<name>A0A918NDN5_9PROT</name>
<dbReference type="FunFam" id="1.20.1250.20:FF:000122">
    <property type="entry name" value="D-xylose transporter XylE"/>
    <property type="match status" value="1"/>
</dbReference>
<feature type="transmembrane region" description="Helical" evidence="10">
    <location>
        <begin position="52"/>
        <end position="73"/>
    </location>
</feature>
<keyword evidence="4" id="KW-1003">Cell membrane</keyword>
<evidence type="ECO:0000256" key="7">
    <source>
        <dbReference type="ARBA" id="ARBA00022989"/>
    </source>
</evidence>
<dbReference type="GO" id="GO:0005886">
    <property type="term" value="C:plasma membrane"/>
    <property type="evidence" value="ECO:0007669"/>
    <property type="project" value="UniProtKB-SubCell"/>
</dbReference>
<reference evidence="12 13" key="1">
    <citation type="journal article" date="2014" name="Int. J. Syst. Evol. Microbiol.">
        <title>Complete genome sequence of Corynebacterium casei LMG S-19264T (=DSM 44701T), isolated from a smear-ripened cheese.</title>
        <authorList>
            <consortium name="US DOE Joint Genome Institute (JGI-PGF)"/>
            <person name="Walter F."/>
            <person name="Albersmeier A."/>
            <person name="Kalinowski J."/>
            <person name="Ruckert C."/>
        </authorList>
    </citation>
    <scope>NUCLEOTIDE SEQUENCE [LARGE SCALE GENOMIC DNA]</scope>
    <source>
        <strain evidence="12 13">KCTC 23968</strain>
    </source>
</reference>
<evidence type="ECO:0000256" key="1">
    <source>
        <dbReference type="ARBA" id="ARBA00004651"/>
    </source>
</evidence>
<evidence type="ECO:0000259" key="11">
    <source>
        <dbReference type="PROSITE" id="PS50850"/>
    </source>
</evidence>
<dbReference type="InterPro" id="IPR050820">
    <property type="entry name" value="MFS_Sugar_Transporter"/>
</dbReference>
<dbReference type="NCBIfam" id="TIGR00879">
    <property type="entry name" value="SP"/>
    <property type="match status" value="1"/>
</dbReference>
<evidence type="ECO:0000256" key="8">
    <source>
        <dbReference type="ARBA" id="ARBA00023136"/>
    </source>
</evidence>
<evidence type="ECO:0000256" key="4">
    <source>
        <dbReference type="ARBA" id="ARBA00022475"/>
    </source>
</evidence>
<keyword evidence="6 10" id="KW-0812">Transmembrane</keyword>
<dbReference type="PROSITE" id="PS00216">
    <property type="entry name" value="SUGAR_TRANSPORT_1"/>
    <property type="match status" value="2"/>
</dbReference>
<feature type="transmembrane region" description="Helical" evidence="10">
    <location>
        <begin position="12"/>
        <end position="32"/>
    </location>
</feature>
<keyword evidence="3 9" id="KW-0813">Transport</keyword>
<dbReference type="InterPro" id="IPR047984">
    <property type="entry name" value="XylE-like"/>
</dbReference>
<feature type="transmembrane region" description="Helical" evidence="10">
    <location>
        <begin position="185"/>
        <end position="204"/>
    </location>
</feature>
<dbReference type="Pfam" id="PF00083">
    <property type="entry name" value="Sugar_tr"/>
    <property type="match status" value="1"/>
</dbReference>
<proteinExistence type="inferred from homology"/>